<evidence type="ECO:0000313" key="2">
    <source>
        <dbReference type="Proteomes" id="UP001175227"/>
    </source>
</evidence>
<dbReference type="Proteomes" id="UP001175227">
    <property type="component" value="Unassembled WGS sequence"/>
</dbReference>
<evidence type="ECO:0000313" key="1">
    <source>
        <dbReference type="EMBL" id="KAK0476762.1"/>
    </source>
</evidence>
<protein>
    <submittedName>
        <fullName evidence="1">Uncharacterized protein</fullName>
    </submittedName>
</protein>
<sequence>MFLNLIVTEMESNRLGVLRCQQSLEYLHEPDVLFTLRKTLFALDATNLLRRLAFFRPKDPAWDDCIQRLQDLQSPKWGYDQHVRILTAFKAFIEAGCPDVSASGMHDDPHPEIGVVLREVHVTVSSSSNVV</sequence>
<name>A0AA39P392_9AGAR</name>
<comment type="caution">
    <text evidence="1">The sequence shown here is derived from an EMBL/GenBank/DDBJ whole genome shotgun (WGS) entry which is preliminary data.</text>
</comment>
<gene>
    <name evidence="1" type="ORF">IW261DRAFT_1566837</name>
</gene>
<reference evidence="1" key="1">
    <citation type="submission" date="2023-06" db="EMBL/GenBank/DDBJ databases">
        <authorList>
            <consortium name="Lawrence Berkeley National Laboratory"/>
            <person name="Ahrendt S."/>
            <person name="Sahu N."/>
            <person name="Indic B."/>
            <person name="Wong-Bajracharya J."/>
            <person name="Merenyi Z."/>
            <person name="Ke H.-M."/>
            <person name="Monk M."/>
            <person name="Kocsube S."/>
            <person name="Drula E."/>
            <person name="Lipzen A."/>
            <person name="Balint B."/>
            <person name="Henrissat B."/>
            <person name="Andreopoulos B."/>
            <person name="Martin F.M."/>
            <person name="Harder C.B."/>
            <person name="Rigling D."/>
            <person name="Ford K.L."/>
            <person name="Foster G.D."/>
            <person name="Pangilinan J."/>
            <person name="Papanicolaou A."/>
            <person name="Barry K."/>
            <person name="LaButti K."/>
            <person name="Viragh M."/>
            <person name="Koriabine M."/>
            <person name="Yan M."/>
            <person name="Riley R."/>
            <person name="Champramary S."/>
            <person name="Plett K.L."/>
            <person name="Tsai I.J."/>
            <person name="Slot J."/>
            <person name="Sipos G."/>
            <person name="Plett J."/>
            <person name="Nagy L.G."/>
            <person name="Grigoriev I.V."/>
        </authorList>
    </citation>
    <scope>NUCLEOTIDE SEQUENCE</scope>
    <source>
        <strain evidence="1">ICMP 16352</strain>
    </source>
</reference>
<organism evidence="1 2">
    <name type="scientific">Armillaria novae-zelandiae</name>
    <dbReference type="NCBI Taxonomy" id="153914"/>
    <lineage>
        <taxon>Eukaryota</taxon>
        <taxon>Fungi</taxon>
        <taxon>Dikarya</taxon>
        <taxon>Basidiomycota</taxon>
        <taxon>Agaricomycotina</taxon>
        <taxon>Agaricomycetes</taxon>
        <taxon>Agaricomycetidae</taxon>
        <taxon>Agaricales</taxon>
        <taxon>Marasmiineae</taxon>
        <taxon>Physalacriaceae</taxon>
        <taxon>Armillaria</taxon>
    </lineage>
</organism>
<accession>A0AA39P392</accession>
<dbReference type="EMBL" id="JAUEPR010000019">
    <property type="protein sequence ID" value="KAK0476762.1"/>
    <property type="molecule type" value="Genomic_DNA"/>
</dbReference>
<keyword evidence="2" id="KW-1185">Reference proteome</keyword>
<dbReference type="AlphaFoldDB" id="A0AA39P392"/>
<proteinExistence type="predicted"/>